<reference evidence="2" key="3">
    <citation type="submission" date="2024-02" db="UniProtKB">
        <authorList>
            <consortium name="WormBaseParasite"/>
        </authorList>
    </citation>
    <scope>IDENTIFICATION</scope>
    <source>
        <strain evidence="2">pt0022</strain>
    </source>
</reference>
<reference evidence="1" key="1">
    <citation type="submission" date="2015-03" db="EMBL/GenBank/DDBJ databases">
        <title>Wuchereria bancrofti Genome Sequencing Papua New Guinea Strain.</title>
        <authorList>
            <person name="Small S.T."/>
            <person name="Serre D."/>
            <person name="Zimmerman P.A."/>
        </authorList>
    </citation>
    <scope>NUCLEOTIDE SEQUENCE [LARGE SCALE GENOMIC DNA]</scope>
    <source>
        <strain evidence="1">pt0022</strain>
    </source>
</reference>
<evidence type="ECO:0000313" key="1">
    <source>
        <dbReference type="Proteomes" id="UP000093561"/>
    </source>
</evidence>
<accession>A0AAF5RWR6</accession>
<dbReference type="AlphaFoldDB" id="A0AAF5RWR6"/>
<evidence type="ECO:0000313" key="2">
    <source>
        <dbReference type="WBParaSite" id="mrna-Wban_08112"/>
    </source>
</evidence>
<dbReference type="Proteomes" id="UP000093561">
    <property type="component" value="Unassembled WGS sequence"/>
</dbReference>
<sequence>MRIDLSPFVMIINIDDERNICYDYASHHDDHAKYL</sequence>
<dbReference type="WBParaSite" id="mrna-Wban_08112">
    <property type="protein sequence ID" value="mrna-Wban_08112"/>
    <property type="gene ID" value="Wban_08112"/>
</dbReference>
<organism evidence="1 2">
    <name type="scientific">Wuchereria bancrofti</name>
    <dbReference type="NCBI Taxonomy" id="6293"/>
    <lineage>
        <taxon>Eukaryota</taxon>
        <taxon>Metazoa</taxon>
        <taxon>Ecdysozoa</taxon>
        <taxon>Nematoda</taxon>
        <taxon>Chromadorea</taxon>
        <taxon>Rhabditida</taxon>
        <taxon>Spirurina</taxon>
        <taxon>Spiruromorpha</taxon>
        <taxon>Filarioidea</taxon>
        <taxon>Onchocercidae</taxon>
        <taxon>Wuchereria</taxon>
    </lineage>
</organism>
<reference evidence="1" key="2">
    <citation type="journal article" date="2016" name="Mol. Ecol.">
        <title>Population genomics of the filarial nematode parasite Wuchereria bancrofti from mosquitoes.</title>
        <authorList>
            <person name="Small S.T."/>
            <person name="Reimer L.J."/>
            <person name="Tisch D.J."/>
            <person name="King C.L."/>
            <person name="Christensen B.M."/>
            <person name="Siba P.M."/>
            <person name="Kazura J.W."/>
            <person name="Serre D."/>
            <person name="Zimmerman P.A."/>
        </authorList>
    </citation>
    <scope>NUCLEOTIDE SEQUENCE</scope>
    <source>
        <strain evidence="1">pt0022</strain>
    </source>
</reference>
<protein>
    <submittedName>
        <fullName evidence="2">Uncharacterized protein</fullName>
    </submittedName>
</protein>
<name>A0AAF5RWR6_WUCBA</name>
<proteinExistence type="predicted"/>